<sequence length="224" mass="24025">MPERPAVLLDIDGTLVDSTYLHVQAWSEAMEEIGHDVDTWRIHRAIGMDSAKLLDALLGDAVESDGDAAKEAHSRRYARLAPRLRPFRDARALLTDLAGADLQVVLATSAPEEELQHLLEVLDADRWITHITSADDVDTAKPAPDVVEVALDRAGVDPDRAVMVGDATWDSRAAAKVGVTAVGVLSGGISESELLEAGASVVLRDPTDLLAQWRSGPIGDLLRS</sequence>
<dbReference type="PANTHER" id="PTHR43434:SF16">
    <property type="entry name" value="BLL8046 PROTEIN"/>
    <property type="match status" value="1"/>
</dbReference>
<dbReference type="SFLD" id="SFLDG01129">
    <property type="entry name" value="C1.5:_HAD__Beta-PGM__Phosphata"/>
    <property type="match status" value="1"/>
</dbReference>
<accession>A0A7K1FM39</accession>
<dbReference type="InterPro" id="IPR006439">
    <property type="entry name" value="HAD-SF_hydro_IA"/>
</dbReference>
<reference evidence="1 2" key="1">
    <citation type="submission" date="2019-11" db="EMBL/GenBank/DDBJ databases">
        <authorList>
            <person name="Jiang L.-Q."/>
        </authorList>
    </citation>
    <scope>NUCLEOTIDE SEQUENCE [LARGE SCALE GENOMIC DNA]</scope>
    <source>
        <strain evidence="1 2">YIM 132087</strain>
    </source>
</reference>
<keyword evidence="1" id="KW-0378">Hydrolase</keyword>
<comment type="caution">
    <text evidence="1">The sequence shown here is derived from an EMBL/GenBank/DDBJ whole genome shotgun (WGS) entry which is preliminary data.</text>
</comment>
<organism evidence="1 2">
    <name type="scientific">Nakamurella alba</name>
    <dbReference type="NCBI Taxonomy" id="2665158"/>
    <lineage>
        <taxon>Bacteria</taxon>
        <taxon>Bacillati</taxon>
        <taxon>Actinomycetota</taxon>
        <taxon>Actinomycetes</taxon>
        <taxon>Nakamurellales</taxon>
        <taxon>Nakamurellaceae</taxon>
        <taxon>Nakamurella</taxon>
    </lineage>
</organism>
<dbReference type="EMBL" id="WLYK01000005">
    <property type="protein sequence ID" value="MTD15217.1"/>
    <property type="molecule type" value="Genomic_DNA"/>
</dbReference>
<keyword evidence="2" id="KW-1185">Reference proteome</keyword>
<dbReference type="GO" id="GO:0006281">
    <property type="term" value="P:DNA repair"/>
    <property type="evidence" value="ECO:0007669"/>
    <property type="project" value="TreeGrafter"/>
</dbReference>
<dbReference type="InterPro" id="IPR023198">
    <property type="entry name" value="PGP-like_dom2"/>
</dbReference>
<dbReference type="PANTHER" id="PTHR43434">
    <property type="entry name" value="PHOSPHOGLYCOLATE PHOSPHATASE"/>
    <property type="match status" value="1"/>
</dbReference>
<evidence type="ECO:0000313" key="2">
    <source>
        <dbReference type="Proteomes" id="UP000460221"/>
    </source>
</evidence>
<dbReference type="Pfam" id="PF13419">
    <property type="entry name" value="HAD_2"/>
    <property type="match status" value="1"/>
</dbReference>
<evidence type="ECO:0000313" key="1">
    <source>
        <dbReference type="EMBL" id="MTD15217.1"/>
    </source>
</evidence>
<gene>
    <name evidence="1" type="ORF">GIS00_14840</name>
</gene>
<dbReference type="Gene3D" id="3.40.50.1000">
    <property type="entry name" value="HAD superfamily/HAD-like"/>
    <property type="match status" value="1"/>
</dbReference>
<dbReference type="InterPro" id="IPR036412">
    <property type="entry name" value="HAD-like_sf"/>
</dbReference>
<dbReference type="Gene3D" id="1.10.150.240">
    <property type="entry name" value="Putative phosphatase, domain 2"/>
    <property type="match status" value="1"/>
</dbReference>
<dbReference type="SUPFAM" id="SSF56784">
    <property type="entry name" value="HAD-like"/>
    <property type="match status" value="1"/>
</dbReference>
<dbReference type="NCBIfam" id="TIGR01549">
    <property type="entry name" value="HAD-SF-IA-v1"/>
    <property type="match status" value="1"/>
</dbReference>
<protein>
    <submittedName>
        <fullName evidence="1">HAD-IA family hydrolase</fullName>
    </submittedName>
</protein>
<name>A0A7K1FM39_9ACTN</name>
<dbReference type="RefSeq" id="WP_154769169.1">
    <property type="nucleotide sequence ID" value="NZ_WLYK01000005.1"/>
</dbReference>
<dbReference type="InterPro" id="IPR041492">
    <property type="entry name" value="HAD_2"/>
</dbReference>
<dbReference type="InterPro" id="IPR050155">
    <property type="entry name" value="HAD-like_hydrolase_sf"/>
</dbReference>
<dbReference type="InterPro" id="IPR023214">
    <property type="entry name" value="HAD_sf"/>
</dbReference>
<proteinExistence type="predicted"/>
<dbReference type="SFLD" id="SFLDS00003">
    <property type="entry name" value="Haloacid_Dehalogenase"/>
    <property type="match status" value="1"/>
</dbReference>
<dbReference type="Proteomes" id="UP000460221">
    <property type="component" value="Unassembled WGS sequence"/>
</dbReference>
<dbReference type="SFLD" id="SFLDG01135">
    <property type="entry name" value="C1.5.6:_HAD__Beta-PGM__Phospha"/>
    <property type="match status" value="1"/>
</dbReference>
<dbReference type="GO" id="GO:0008967">
    <property type="term" value="F:phosphoglycolate phosphatase activity"/>
    <property type="evidence" value="ECO:0007669"/>
    <property type="project" value="TreeGrafter"/>
</dbReference>
<dbReference type="AlphaFoldDB" id="A0A7K1FM39"/>
<dbReference type="GO" id="GO:0005829">
    <property type="term" value="C:cytosol"/>
    <property type="evidence" value="ECO:0007669"/>
    <property type="project" value="TreeGrafter"/>
</dbReference>